<evidence type="ECO:0000313" key="3">
    <source>
        <dbReference type="Proteomes" id="UP000800303"/>
    </source>
</evidence>
<dbReference type="RefSeq" id="WP_166272825.1">
    <property type="nucleotide sequence ID" value="NZ_JAAFGS010000001.1"/>
</dbReference>
<protein>
    <submittedName>
        <fullName evidence="2">DUF3953 domain-containing protein</fullName>
    </submittedName>
</protein>
<keyword evidence="1" id="KW-0472">Membrane</keyword>
<comment type="caution">
    <text evidence="2">The sequence shown here is derived from an EMBL/GenBank/DDBJ whole genome shotgun (WGS) entry which is preliminary data.</text>
</comment>
<keyword evidence="1" id="KW-1133">Transmembrane helix</keyword>
<feature type="transmembrane region" description="Helical" evidence="1">
    <location>
        <begin position="7"/>
        <end position="27"/>
    </location>
</feature>
<feature type="transmembrane region" description="Helical" evidence="1">
    <location>
        <begin position="33"/>
        <end position="50"/>
    </location>
</feature>
<keyword evidence="1" id="KW-0812">Transmembrane</keyword>
<organism evidence="2 3">
    <name type="scientific">Saccharibacillus alkalitolerans</name>
    <dbReference type="NCBI Taxonomy" id="2705290"/>
    <lineage>
        <taxon>Bacteria</taxon>
        <taxon>Bacillati</taxon>
        <taxon>Bacillota</taxon>
        <taxon>Bacilli</taxon>
        <taxon>Bacillales</taxon>
        <taxon>Paenibacillaceae</taxon>
        <taxon>Saccharibacillus</taxon>
    </lineage>
</organism>
<reference evidence="2 3" key="1">
    <citation type="submission" date="2020-01" db="EMBL/GenBank/DDBJ databases">
        <title>Polyphasic characterisation and genomic insights into a novel alkali tolerant bacterium VR-M41.</title>
        <authorList>
            <person name="Vemuluri V.R."/>
        </authorList>
    </citation>
    <scope>NUCLEOTIDE SEQUENCE [LARGE SCALE GENOMIC DNA]</scope>
    <source>
        <strain evidence="2 3">VR-M41</strain>
    </source>
</reference>
<accession>A0ABX0F4S4</accession>
<dbReference type="EMBL" id="JAAFGS010000001">
    <property type="protein sequence ID" value="NGZ74564.1"/>
    <property type="molecule type" value="Genomic_DNA"/>
</dbReference>
<dbReference type="Proteomes" id="UP000800303">
    <property type="component" value="Unassembled WGS sequence"/>
</dbReference>
<sequence>MIKNGTWSLLKMGLAIVVVILAGYALITGDYSGSPYMTIALGLMVIAMAFDEREKQRNAYWPILIGTGIFSLLVGFYILIF</sequence>
<evidence type="ECO:0000313" key="2">
    <source>
        <dbReference type="EMBL" id="NGZ74564.1"/>
    </source>
</evidence>
<evidence type="ECO:0000256" key="1">
    <source>
        <dbReference type="SAM" id="Phobius"/>
    </source>
</evidence>
<gene>
    <name evidence="2" type="ORF">GYN08_04480</name>
</gene>
<feature type="transmembrane region" description="Helical" evidence="1">
    <location>
        <begin position="59"/>
        <end position="80"/>
    </location>
</feature>
<proteinExistence type="predicted"/>
<keyword evidence="3" id="KW-1185">Reference proteome</keyword>
<name>A0ABX0F4S4_9BACL</name>